<sequence>MNTAEDHTIPISRGDKGGEIVRCLGYRHFHQDDNVDVDGVIGDIIRALGAQNNADRSNDAELVDQVDLWHLRSLAIQPGGLLLSFGRKSGWIKLAGVDELVFNDKLQQQQEEERTNTSSSLSSDRTYDEIQRQLGQEMEPSLWHIQRERRRLRKNERRSYPSNFSSTLSHASSMTDLSSYSGGGSTNGNGTSGSSTPLTCNLNSRSGTPKSVSFGTSEKMSVPAGAPFTAFATKNFRDMSSVSSASFHNRFINTSKENEENGSTIDPSPLHSPFTMPSPAMLNLPQSVTHCNNNGGILKPNNPYIPYQNNTQVHHKQFKARAKKDKRPKERKLLIQIASSAFYLIEQKGECSDGTAVAKLSYYSGMQDLIAILLLHLESPSLASLLFRQIIESHLSMFCIEFEEEANKAEEVKMGIQRSNSEASFHSCVDESDSEEEEVEDDVEIVTKYPESNSLNKSWDLLSLSFFPVLKLVDEELYSSLTANGLLNNRIFVFAEVLKKWISSWFCSQEDLPLEVVSRIIDFFLASHTSMPLYLSIAFVCHPVNRDKFLLPSLEPSPTAFSEQNIFNQTSEDEAESSNDEAELLQPAQSSPRKSSSPRDRQLSKMLHNLFTDLTEELSTVNLPNPFTSEVDNFSLDEKSCAENIISFVEEAIGSATSFMKQVPPSTLNALVNDYNDGFLLNYLDPREHARSFNPLPWALRATAPTDHNLAQKVETEIDSSKAFTLPKYLNEKHQIAVDASGLEVNQQYYDFGWVKIRRTKMTLLVVFALASDSASELQYSIKRHSMIYQPYLQGDVTHTNKAPADIDAKKKQALLTS</sequence>
<proteinExistence type="predicted"/>
<evidence type="ECO:0000313" key="4">
    <source>
        <dbReference type="Proteomes" id="UP001224775"/>
    </source>
</evidence>
<dbReference type="GO" id="GO:0005096">
    <property type="term" value="F:GTPase activator activity"/>
    <property type="evidence" value="ECO:0007669"/>
    <property type="project" value="UniProtKB-KW"/>
</dbReference>
<name>A0AAD8Y913_9STRA</name>
<feature type="region of interest" description="Disordered" evidence="2">
    <location>
        <begin position="570"/>
        <end position="600"/>
    </location>
</feature>
<dbReference type="PANTHER" id="PTHR20913">
    <property type="entry name" value="TBC1 DOMAIN FAMILY MEMBER 20/GTPASE"/>
    <property type="match status" value="1"/>
</dbReference>
<reference evidence="3" key="1">
    <citation type="submission" date="2023-06" db="EMBL/GenBank/DDBJ databases">
        <title>Survivors Of The Sea: Transcriptome response of Skeletonema marinoi to long-term dormancy.</title>
        <authorList>
            <person name="Pinder M.I.M."/>
            <person name="Kourtchenko O."/>
            <person name="Robertson E.K."/>
            <person name="Larsson T."/>
            <person name="Maumus F."/>
            <person name="Osuna-Cruz C.M."/>
            <person name="Vancaester E."/>
            <person name="Stenow R."/>
            <person name="Vandepoele K."/>
            <person name="Ploug H."/>
            <person name="Bruchert V."/>
            <person name="Godhe A."/>
            <person name="Topel M."/>
        </authorList>
    </citation>
    <scope>NUCLEOTIDE SEQUENCE</scope>
    <source>
        <strain evidence="3">R05AC</strain>
    </source>
</reference>
<keyword evidence="4" id="KW-1185">Reference proteome</keyword>
<dbReference type="Gene3D" id="1.10.472.80">
    <property type="entry name" value="Ypt/Rab-GAP domain of gyp1p, domain 3"/>
    <property type="match status" value="1"/>
</dbReference>
<dbReference type="Proteomes" id="UP001224775">
    <property type="component" value="Unassembled WGS sequence"/>
</dbReference>
<feature type="compositionally biased region" description="Acidic residues" evidence="2">
    <location>
        <begin position="571"/>
        <end position="583"/>
    </location>
</feature>
<dbReference type="GO" id="GO:0005789">
    <property type="term" value="C:endoplasmic reticulum membrane"/>
    <property type="evidence" value="ECO:0007669"/>
    <property type="project" value="TreeGrafter"/>
</dbReference>
<protein>
    <submittedName>
        <fullName evidence="3">TBC domain-containing protein</fullName>
    </submittedName>
</protein>
<keyword evidence="1" id="KW-0343">GTPase activation</keyword>
<feature type="region of interest" description="Disordered" evidence="2">
    <location>
        <begin position="152"/>
        <end position="219"/>
    </location>
</feature>
<feature type="compositionally biased region" description="Polar residues" evidence="2">
    <location>
        <begin position="160"/>
        <end position="177"/>
    </location>
</feature>
<evidence type="ECO:0000256" key="2">
    <source>
        <dbReference type="SAM" id="MobiDB-lite"/>
    </source>
</evidence>
<feature type="compositionally biased region" description="Low complexity" evidence="2">
    <location>
        <begin position="586"/>
        <end position="595"/>
    </location>
</feature>
<evidence type="ECO:0000313" key="3">
    <source>
        <dbReference type="EMBL" id="KAK1742041.1"/>
    </source>
</evidence>
<evidence type="ECO:0000256" key="1">
    <source>
        <dbReference type="ARBA" id="ARBA00022468"/>
    </source>
</evidence>
<dbReference type="EMBL" id="JATAAI010000012">
    <property type="protein sequence ID" value="KAK1742041.1"/>
    <property type="molecule type" value="Genomic_DNA"/>
</dbReference>
<dbReference type="AlphaFoldDB" id="A0AAD8Y913"/>
<feature type="compositionally biased region" description="Gly residues" evidence="2">
    <location>
        <begin position="181"/>
        <end position="191"/>
    </location>
</feature>
<organism evidence="3 4">
    <name type="scientific">Skeletonema marinoi</name>
    <dbReference type="NCBI Taxonomy" id="267567"/>
    <lineage>
        <taxon>Eukaryota</taxon>
        <taxon>Sar</taxon>
        <taxon>Stramenopiles</taxon>
        <taxon>Ochrophyta</taxon>
        <taxon>Bacillariophyta</taxon>
        <taxon>Coscinodiscophyceae</taxon>
        <taxon>Thalassiosirophycidae</taxon>
        <taxon>Thalassiosirales</taxon>
        <taxon>Skeletonemataceae</taxon>
        <taxon>Skeletonema</taxon>
        <taxon>Skeletonema marinoi-dohrnii complex</taxon>
    </lineage>
</organism>
<feature type="compositionally biased region" description="Polar residues" evidence="2">
    <location>
        <begin position="197"/>
        <end position="219"/>
    </location>
</feature>
<gene>
    <name evidence="3" type="ORF">QTG54_007614</name>
</gene>
<dbReference type="PANTHER" id="PTHR20913:SF7">
    <property type="entry name" value="RE60063P"/>
    <property type="match status" value="1"/>
</dbReference>
<dbReference type="InterPro" id="IPR045913">
    <property type="entry name" value="TBC20/Gyp8-like"/>
</dbReference>
<comment type="caution">
    <text evidence="3">The sequence shown here is derived from an EMBL/GenBank/DDBJ whole genome shotgun (WGS) entry which is preliminary data.</text>
</comment>
<accession>A0AAD8Y913</accession>
<dbReference type="GO" id="GO:0006888">
    <property type="term" value="P:endoplasmic reticulum to Golgi vesicle-mediated transport"/>
    <property type="evidence" value="ECO:0007669"/>
    <property type="project" value="TreeGrafter"/>
</dbReference>